<dbReference type="EMBL" id="RPDH01000002">
    <property type="protein sequence ID" value="RPE09096.1"/>
    <property type="molecule type" value="Genomic_DNA"/>
</dbReference>
<evidence type="ECO:0000313" key="1">
    <source>
        <dbReference type="EMBL" id="RPE09096.1"/>
    </source>
</evidence>
<name>A0A3N4PLK6_9BACT</name>
<evidence type="ECO:0000313" key="2">
    <source>
        <dbReference type="Proteomes" id="UP000278351"/>
    </source>
</evidence>
<dbReference type="AlphaFoldDB" id="A0A3N4PLK6"/>
<comment type="caution">
    <text evidence="1">The sequence shown here is derived from an EMBL/GenBank/DDBJ whole genome shotgun (WGS) entry which is preliminary data.</text>
</comment>
<dbReference type="InterPro" id="IPR025345">
    <property type="entry name" value="DUF4249"/>
</dbReference>
<dbReference type="Pfam" id="PF14054">
    <property type="entry name" value="DUF4249"/>
    <property type="match status" value="1"/>
</dbReference>
<sequence length="323" mass="36507">MPIGCVYTHIDAFHHTRFEFLLSTLYFCNPMQKAYFPLLMVVLACTACEKEITVDLQSKEDRLVVEGIIEDGRFPMVTISRSLNYFSKITPAQLLESFVHDAVVTVSNGVRTHQLREYRTDTTNGIALYFYSADTAQFHTAFTGQPGNSYTLKIEVEGKTLHAVTTIPEPKLRLDSMWWMDSGNSSTEKARVLVKVTDPPERGNYVRYFTSRNGDRFLPGLNSVFDDHIVNGTTFDVPLDAGVDKNQKIDFDTYGYFKKGDTVTLKFCNVDHNTYDFWRTADFAFTATGNPFATPTRTQGNVQGALGYWGGYSVTYKTITIPK</sequence>
<reference evidence="1 2" key="1">
    <citation type="submission" date="2018-11" db="EMBL/GenBank/DDBJ databases">
        <title>Chitinophaga lutea sp.nov., isolate from arsenic contaminated soil.</title>
        <authorList>
            <person name="Zong Y."/>
        </authorList>
    </citation>
    <scope>NUCLEOTIDE SEQUENCE [LARGE SCALE GENOMIC DNA]</scope>
    <source>
        <strain evidence="1 2">ZY74</strain>
    </source>
</reference>
<keyword evidence="2" id="KW-1185">Reference proteome</keyword>
<gene>
    <name evidence="1" type="ORF">EGT74_18990</name>
</gene>
<accession>A0A3N4PLK6</accession>
<dbReference type="Proteomes" id="UP000278351">
    <property type="component" value="Unassembled WGS sequence"/>
</dbReference>
<proteinExistence type="predicted"/>
<organism evidence="1 2">
    <name type="scientific">Chitinophaga lutea</name>
    <dbReference type="NCBI Taxonomy" id="2488634"/>
    <lineage>
        <taxon>Bacteria</taxon>
        <taxon>Pseudomonadati</taxon>
        <taxon>Bacteroidota</taxon>
        <taxon>Chitinophagia</taxon>
        <taxon>Chitinophagales</taxon>
        <taxon>Chitinophagaceae</taxon>
        <taxon>Chitinophaga</taxon>
    </lineage>
</organism>
<protein>
    <submittedName>
        <fullName evidence="1">DUF4249 domain-containing protein</fullName>
    </submittedName>
</protein>